<evidence type="ECO:0000313" key="2">
    <source>
        <dbReference type="EMBL" id="CAH1964891.1"/>
    </source>
</evidence>
<reference evidence="2" key="1">
    <citation type="submission" date="2022-03" db="EMBL/GenBank/DDBJ databases">
        <authorList>
            <person name="Sayadi A."/>
        </authorList>
    </citation>
    <scope>NUCLEOTIDE SEQUENCE</scope>
</reference>
<dbReference type="Proteomes" id="UP001152888">
    <property type="component" value="Unassembled WGS sequence"/>
</dbReference>
<gene>
    <name evidence="2" type="ORF">ACAOBT_LOCUS6060</name>
</gene>
<comment type="caution">
    <text evidence="2">The sequence shown here is derived from an EMBL/GenBank/DDBJ whole genome shotgun (WGS) entry which is preliminary data.</text>
</comment>
<accession>A0A9P0K2K6</accession>
<feature type="compositionally biased region" description="Basic and acidic residues" evidence="1">
    <location>
        <begin position="25"/>
        <end position="37"/>
    </location>
</feature>
<dbReference type="AlphaFoldDB" id="A0A9P0K2K6"/>
<dbReference type="EMBL" id="CAKOFQ010006720">
    <property type="protein sequence ID" value="CAH1964891.1"/>
    <property type="molecule type" value="Genomic_DNA"/>
</dbReference>
<proteinExistence type="predicted"/>
<sequence>MESGAIPISFRLRPERPPAEPAAGRSDEEVRQPQDGR</sequence>
<name>A0A9P0K2K6_ACAOB</name>
<protein>
    <submittedName>
        <fullName evidence="2">Uncharacterized protein</fullName>
    </submittedName>
</protein>
<keyword evidence="3" id="KW-1185">Reference proteome</keyword>
<evidence type="ECO:0000256" key="1">
    <source>
        <dbReference type="SAM" id="MobiDB-lite"/>
    </source>
</evidence>
<organism evidence="2 3">
    <name type="scientific">Acanthoscelides obtectus</name>
    <name type="common">Bean weevil</name>
    <name type="synonym">Bruchus obtectus</name>
    <dbReference type="NCBI Taxonomy" id="200917"/>
    <lineage>
        <taxon>Eukaryota</taxon>
        <taxon>Metazoa</taxon>
        <taxon>Ecdysozoa</taxon>
        <taxon>Arthropoda</taxon>
        <taxon>Hexapoda</taxon>
        <taxon>Insecta</taxon>
        <taxon>Pterygota</taxon>
        <taxon>Neoptera</taxon>
        <taxon>Endopterygota</taxon>
        <taxon>Coleoptera</taxon>
        <taxon>Polyphaga</taxon>
        <taxon>Cucujiformia</taxon>
        <taxon>Chrysomeloidea</taxon>
        <taxon>Chrysomelidae</taxon>
        <taxon>Bruchinae</taxon>
        <taxon>Bruchini</taxon>
        <taxon>Acanthoscelides</taxon>
    </lineage>
</organism>
<feature type="region of interest" description="Disordered" evidence="1">
    <location>
        <begin position="1"/>
        <end position="37"/>
    </location>
</feature>
<evidence type="ECO:0000313" key="3">
    <source>
        <dbReference type="Proteomes" id="UP001152888"/>
    </source>
</evidence>